<feature type="compositionally biased region" description="Acidic residues" evidence="3">
    <location>
        <begin position="263"/>
        <end position="279"/>
    </location>
</feature>
<evidence type="ECO:0000259" key="4">
    <source>
        <dbReference type="PROSITE" id="PS50054"/>
    </source>
</evidence>
<dbReference type="PANTHER" id="PTHR10367:SF27">
    <property type="entry name" value="TYROSINE-PROTEIN PHOSPHATASE F54C8.4-RELATED"/>
    <property type="match status" value="1"/>
</dbReference>
<proteinExistence type="predicted"/>
<accession>A0AAN4ZPV4</accession>
<dbReference type="EMBL" id="BTRK01000003">
    <property type="protein sequence ID" value="GMR42222.1"/>
    <property type="molecule type" value="Genomic_DNA"/>
</dbReference>
<reference evidence="7" key="1">
    <citation type="submission" date="2022-10" db="EMBL/GenBank/DDBJ databases">
        <title>Genome assembly of Pristionchus species.</title>
        <authorList>
            <person name="Yoshida K."/>
            <person name="Sommer R.J."/>
        </authorList>
    </citation>
    <scope>NUCLEOTIDE SEQUENCE [LARGE SCALE GENOMIC DNA]</scope>
    <source>
        <strain evidence="7">RS5460</strain>
    </source>
</reference>
<dbReference type="InterPro" id="IPR000340">
    <property type="entry name" value="Dual-sp_phosphatase_cat-dom"/>
</dbReference>
<name>A0AAN4ZPV4_9BILA</name>
<dbReference type="FunFam" id="3.90.190.10:FF:000256">
    <property type="entry name" value="mRNA capping enzyme, C-terminal domain containing protein"/>
    <property type="match status" value="1"/>
</dbReference>
<keyword evidence="1" id="KW-0378">Hydrolase</keyword>
<feature type="domain" description="Tyrosine-protein phosphatase" evidence="4">
    <location>
        <begin position="32"/>
        <end position="191"/>
    </location>
</feature>
<feature type="domain" description="Tyrosine specific protein phosphatases" evidence="5">
    <location>
        <begin position="107"/>
        <end position="165"/>
    </location>
</feature>
<dbReference type="InterPro" id="IPR051029">
    <property type="entry name" value="mRNA_Capping_Enz/RNA_Phosphat"/>
</dbReference>
<dbReference type="PANTHER" id="PTHR10367">
    <property type="entry name" value="MRNA-CAPPING ENZYME"/>
    <property type="match status" value="1"/>
</dbReference>
<evidence type="ECO:0000313" key="7">
    <source>
        <dbReference type="Proteomes" id="UP001328107"/>
    </source>
</evidence>
<dbReference type="GO" id="GO:0004651">
    <property type="term" value="F:polynucleotide 5'-phosphatase activity"/>
    <property type="evidence" value="ECO:0007669"/>
    <property type="project" value="TreeGrafter"/>
</dbReference>
<organism evidence="6 7">
    <name type="scientific">Pristionchus mayeri</name>
    <dbReference type="NCBI Taxonomy" id="1317129"/>
    <lineage>
        <taxon>Eukaryota</taxon>
        <taxon>Metazoa</taxon>
        <taxon>Ecdysozoa</taxon>
        <taxon>Nematoda</taxon>
        <taxon>Chromadorea</taxon>
        <taxon>Rhabditida</taxon>
        <taxon>Rhabditina</taxon>
        <taxon>Diplogasteromorpha</taxon>
        <taxon>Diplogasteroidea</taxon>
        <taxon>Neodiplogasteridae</taxon>
        <taxon>Pristionchus</taxon>
    </lineage>
</organism>
<dbReference type="SMART" id="SM00195">
    <property type="entry name" value="DSPc"/>
    <property type="match status" value="1"/>
</dbReference>
<dbReference type="InterPro" id="IPR000387">
    <property type="entry name" value="Tyr_Pase_dom"/>
</dbReference>
<evidence type="ECO:0000259" key="5">
    <source>
        <dbReference type="PROSITE" id="PS50056"/>
    </source>
</evidence>
<dbReference type="PROSITE" id="PS50056">
    <property type="entry name" value="TYR_PHOSPHATASE_2"/>
    <property type="match status" value="1"/>
</dbReference>
<gene>
    <name evidence="6" type="ORF">PMAYCL1PPCAC_12417</name>
</gene>
<dbReference type="SUPFAM" id="SSF52799">
    <property type="entry name" value="(Phosphotyrosine protein) phosphatases II"/>
    <property type="match status" value="1"/>
</dbReference>
<feature type="region of interest" description="Disordered" evidence="3">
    <location>
        <begin position="185"/>
        <end position="223"/>
    </location>
</feature>
<keyword evidence="7" id="KW-1185">Reference proteome</keyword>
<dbReference type="GO" id="GO:0004721">
    <property type="term" value="F:phosphoprotein phosphatase activity"/>
    <property type="evidence" value="ECO:0007669"/>
    <property type="project" value="UniProtKB-KW"/>
</dbReference>
<comment type="caution">
    <text evidence="6">The sequence shown here is derived from an EMBL/GenBank/DDBJ whole genome shotgun (WGS) entry which is preliminary data.</text>
</comment>
<evidence type="ECO:0000313" key="6">
    <source>
        <dbReference type="EMBL" id="GMR42222.1"/>
    </source>
</evidence>
<dbReference type="Pfam" id="PF00782">
    <property type="entry name" value="DSPc"/>
    <property type="match status" value="1"/>
</dbReference>
<dbReference type="InterPro" id="IPR016130">
    <property type="entry name" value="Tyr_Pase_AS"/>
</dbReference>
<dbReference type="Gene3D" id="3.90.190.10">
    <property type="entry name" value="Protein tyrosine phosphatase superfamily"/>
    <property type="match status" value="1"/>
</dbReference>
<feature type="region of interest" description="Disordered" evidence="3">
    <location>
        <begin position="246"/>
        <end position="307"/>
    </location>
</feature>
<dbReference type="InterPro" id="IPR029021">
    <property type="entry name" value="Prot-tyrosine_phosphatase-like"/>
</dbReference>
<keyword evidence="2" id="KW-0904">Protein phosphatase</keyword>
<protein>
    <recommendedName>
        <fullName evidence="8">Tyrosine specific protein phosphatases domain-containing protein</fullName>
    </recommendedName>
</protein>
<dbReference type="Proteomes" id="UP001328107">
    <property type="component" value="Unassembled WGS sequence"/>
</dbReference>
<dbReference type="PROSITE" id="PS50054">
    <property type="entry name" value="TYR_PHOSPHATASE_DUAL"/>
    <property type="match status" value="1"/>
</dbReference>
<dbReference type="AlphaFoldDB" id="A0AAN4ZPV4"/>
<dbReference type="PROSITE" id="PS00383">
    <property type="entry name" value="TYR_PHOSPHATASE_1"/>
    <property type="match status" value="1"/>
</dbReference>
<evidence type="ECO:0000256" key="3">
    <source>
        <dbReference type="SAM" id="MobiDB-lite"/>
    </source>
</evidence>
<dbReference type="InterPro" id="IPR020422">
    <property type="entry name" value="TYR_PHOSPHATASE_DUAL_dom"/>
</dbReference>
<sequence length="335" mass="38488">MVRTNRVVPKEWDKYTPLGAVIPRTRFIIFKTPLNESLNNRIPAGREFTVSHLLRMVAERNQRLGIVVDLTDTNRYYDKRDIEGMCIEYEKLYCPGRGFIERDDIVDSFNRAIQKFIEKSDDKEALIGIHCTRGVNRSGYLVCRFLIDCLGWSSHEAIEAFEKARGHGIGKGTYITALHKAAKEMRDKPSREVMDSDSGESIDEARKKRKRKRREEGGNEMGNMIKNFLGQLGQEASQLEELSWMENNGGSPLMNWERREERAEEEGDEGEEEEAEEEAQTSGIGGTVDGYEAAGDESAAQKRRARRKRLEKMFNVMKRGRFHEIQALRREMGGE</sequence>
<evidence type="ECO:0000256" key="2">
    <source>
        <dbReference type="ARBA" id="ARBA00022912"/>
    </source>
</evidence>
<evidence type="ECO:0000256" key="1">
    <source>
        <dbReference type="ARBA" id="ARBA00022801"/>
    </source>
</evidence>
<feature type="compositionally biased region" description="Basic and acidic residues" evidence="3">
    <location>
        <begin position="185"/>
        <end position="194"/>
    </location>
</feature>
<evidence type="ECO:0008006" key="8">
    <source>
        <dbReference type="Google" id="ProtNLM"/>
    </source>
</evidence>